<proteinExistence type="predicted"/>
<feature type="domain" description="KNTC1 third ARM-repeats" evidence="2">
    <location>
        <begin position="99"/>
        <end position="310"/>
    </location>
</feature>
<dbReference type="InterPro" id="IPR052802">
    <property type="entry name" value="KNTC1"/>
</dbReference>
<organism evidence="3 4">
    <name type="scientific">Cherax quadricarinatus</name>
    <name type="common">Australian red claw crayfish</name>
    <dbReference type="NCBI Taxonomy" id="27406"/>
    <lineage>
        <taxon>Eukaryota</taxon>
        <taxon>Metazoa</taxon>
        <taxon>Ecdysozoa</taxon>
        <taxon>Arthropoda</taxon>
        <taxon>Crustacea</taxon>
        <taxon>Multicrustacea</taxon>
        <taxon>Malacostraca</taxon>
        <taxon>Eumalacostraca</taxon>
        <taxon>Eucarida</taxon>
        <taxon>Decapoda</taxon>
        <taxon>Pleocyemata</taxon>
        <taxon>Astacidea</taxon>
        <taxon>Parastacoidea</taxon>
        <taxon>Parastacidae</taxon>
        <taxon>Cherax</taxon>
    </lineage>
</organism>
<dbReference type="PANTHER" id="PTHR15688">
    <property type="entry name" value="KINETOCHORE-ASSOCIATED PROTEIN 1"/>
    <property type="match status" value="1"/>
</dbReference>
<evidence type="ECO:0000313" key="3">
    <source>
        <dbReference type="EMBL" id="KAK8723173.1"/>
    </source>
</evidence>
<feature type="domain" description="RZZ complex subunit KNTC1/ROD C-terminal" evidence="1">
    <location>
        <begin position="362"/>
        <end position="906"/>
    </location>
</feature>
<evidence type="ECO:0000313" key="4">
    <source>
        <dbReference type="Proteomes" id="UP001445076"/>
    </source>
</evidence>
<dbReference type="Proteomes" id="UP001445076">
    <property type="component" value="Unassembled WGS sequence"/>
</dbReference>
<dbReference type="Pfam" id="PF24515">
    <property type="entry name" value="ARM_KNTC1_3rd"/>
    <property type="match status" value="1"/>
</dbReference>
<dbReference type="GO" id="GO:0005828">
    <property type="term" value="C:kinetochore microtubule"/>
    <property type="evidence" value="ECO:0007669"/>
    <property type="project" value="TreeGrafter"/>
</dbReference>
<evidence type="ECO:0000259" key="1">
    <source>
        <dbReference type="Pfam" id="PF10493"/>
    </source>
</evidence>
<evidence type="ECO:0000259" key="2">
    <source>
        <dbReference type="Pfam" id="PF24515"/>
    </source>
</evidence>
<gene>
    <name evidence="3" type="ORF">OTU49_011877</name>
</gene>
<dbReference type="GO" id="GO:0031267">
    <property type="term" value="F:small GTPase binding"/>
    <property type="evidence" value="ECO:0007669"/>
    <property type="project" value="TreeGrafter"/>
</dbReference>
<dbReference type="InterPro" id="IPR019527">
    <property type="entry name" value="RZZ-complex_KNTC1/ROD_C"/>
</dbReference>
<dbReference type="InterPro" id="IPR055405">
    <property type="entry name" value="ARM_KNTC1_3rd"/>
</dbReference>
<dbReference type="GO" id="GO:0007094">
    <property type="term" value="P:mitotic spindle assembly checkpoint signaling"/>
    <property type="evidence" value="ECO:0007669"/>
    <property type="project" value="TreeGrafter"/>
</dbReference>
<dbReference type="AlphaFoldDB" id="A0AAW0W152"/>
<name>A0AAW0W152_CHEQU</name>
<keyword evidence="4" id="KW-1185">Reference proteome</keyword>
<comment type="caution">
    <text evidence="3">The sequence shown here is derived from an EMBL/GenBank/DDBJ whole genome shotgun (WGS) entry which is preliminary data.</text>
</comment>
<dbReference type="Pfam" id="PF10493">
    <property type="entry name" value="Rod_C"/>
    <property type="match status" value="1"/>
</dbReference>
<reference evidence="3 4" key="1">
    <citation type="journal article" date="2024" name="BMC Genomics">
        <title>Genome assembly of redclaw crayfish (Cherax quadricarinatus) provides insights into its immune adaptation and hypoxia tolerance.</title>
        <authorList>
            <person name="Liu Z."/>
            <person name="Zheng J."/>
            <person name="Li H."/>
            <person name="Fang K."/>
            <person name="Wang S."/>
            <person name="He J."/>
            <person name="Zhou D."/>
            <person name="Weng S."/>
            <person name="Chi M."/>
            <person name="Gu Z."/>
            <person name="He J."/>
            <person name="Li F."/>
            <person name="Wang M."/>
        </authorList>
    </citation>
    <scope>NUCLEOTIDE SEQUENCE [LARGE SCALE GENOMIC DNA]</scope>
    <source>
        <strain evidence="3">ZL_2023a</strain>
    </source>
</reference>
<dbReference type="GO" id="GO:1903394">
    <property type="term" value="P:protein localization to kinetochore involved in kinetochore assembly"/>
    <property type="evidence" value="ECO:0007669"/>
    <property type="project" value="TreeGrafter"/>
</dbReference>
<dbReference type="GO" id="GO:0005737">
    <property type="term" value="C:cytoplasm"/>
    <property type="evidence" value="ECO:0007669"/>
    <property type="project" value="TreeGrafter"/>
</dbReference>
<dbReference type="GO" id="GO:0000070">
    <property type="term" value="P:mitotic sister chromatid segregation"/>
    <property type="evidence" value="ECO:0007669"/>
    <property type="project" value="TreeGrafter"/>
</dbReference>
<dbReference type="PANTHER" id="PTHR15688:SF1">
    <property type="entry name" value="KINETOCHORE-ASSOCIATED PROTEIN 1"/>
    <property type="match status" value="1"/>
</dbReference>
<dbReference type="EMBL" id="JARKIK010000091">
    <property type="protein sequence ID" value="KAK8723173.1"/>
    <property type="molecule type" value="Genomic_DNA"/>
</dbReference>
<dbReference type="GO" id="GO:1990423">
    <property type="term" value="C:RZZ complex"/>
    <property type="evidence" value="ECO:0007669"/>
    <property type="project" value="TreeGrafter"/>
</dbReference>
<evidence type="ECO:0008006" key="5">
    <source>
        <dbReference type="Google" id="ProtNLM"/>
    </source>
</evidence>
<accession>A0AAW0W152</accession>
<protein>
    <recommendedName>
        <fullName evidence="5">RZZ complex subunit KNTC1/ROD C-terminal domain-containing protein</fullName>
    </recommendedName>
</protein>
<sequence length="922" mass="103403">MPIESSFVTSLMIQALEMCLNSHRCRGKASLVPYQDDKEKGVNLLENTRLTSSFHDLVSHLRERGQDYLALCMCLLLAQRYDSLGIQSSLSGCTPSWEQVFTILLKVIGSTRVDVPLAVSLLILLMKKEALKVLNELIKRFGFDYSRLLSIATVGRDYCILHALSEVKEQFELLMKRAQWGKRLADLNVSFKEAFKGDTRALNHVQGNLVSHPDCTFSILYDYCHDFNLDVTDALLHYLETTLHSWTPELSTENNDIDSIVHVEPPHALLSKCQAIVAEITNKTLLRQMLLEQLNTLSSYNFELIELVLQQLILLEQDSHELDMLRRGLNVVSFLRTYARQSAVSDQEIDDWVTSHPQSLGPPEIAKYRLPFHSLYRRSKTVMKIIEAELNIGNIDVWLQASPTLKLNSDQLCMIATQNTVSKTLEACERSKIKTSPSVSELNSVKTTEWQLCSSNSALLSQVRTVISKIKHNELAAACANWVVNKLPPGADKVEAAEKCKLLAKQWDVKDAKISEACSRMSTRHQQLAIEHALHKYCLAEDQYLALIRTPEELIFALYQHPSLDSLATLATHTMPDINGCVSDICSIIGYNQVFIQLDLLEKWLPPPESGEGGGSEETVTNFKITLDPSAASLTDSSDDTSLSRVIYLLRCCPQNEAVGYLLNRALNEETGFSATLRLRALRCLLAIADEETIREHCPKGISSIRSQLQTMTYVSRLEALGHATSVQQFNTMDKCALIEGLWRSQRHNPTALILLTDLCHDYQVTKASLWGAVLNQVQNFVKSGQMEIGRLERILLQVKSLPHLWIVPALTVAWTTLINYPFTKASYPVSEQSLASCLHSVDLLLRHCPVIISIAPLLKYCATLQLPMLALAIAAADQVEGHDLQDLASQTPVATLRSQYQELKSTFTFPKSVEDLLECLE</sequence>